<comment type="caution">
    <text evidence="2">The sequence shown here is derived from an EMBL/GenBank/DDBJ whole genome shotgun (WGS) entry which is preliminary data.</text>
</comment>
<gene>
    <name evidence="2" type="ORF">QYT958_LOCUS27421</name>
</gene>
<dbReference type="SUPFAM" id="SSF53955">
    <property type="entry name" value="Lysozyme-like"/>
    <property type="match status" value="1"/>
</dbReference>
<accession>A0A821SCM0</accession>
<protein>
    <recommendedName>
        <fullName evidence="1">Transglycosylase SLT domain-containing protein</fullName>
    </recommendedName>
</protein>
<proteinExistence type="predicted"/>
<evidence type="ECO:0000313" key="3">
    <source>
        <dbReference type="Proteomes" id="UP000663848"/>
    </source>
</evidence>
<organism evidence="2 3">
    <name type="scientific">Rotaria socialis</name>
    <dbReference type="NCBI Taxonomy" id="392032"/>
    <lineage>
        <taxon>Eukaryota</taxon>
        <taxon>Metazoa</taxon>
        <taxon>Spiralia</taxon>
        <taxon>Gnathifera</taxon>
        <taxon>Rotifera</taxon>
        <taxon>Eurotatoria</taxon>
        <taxon>Bdelloidea</taxon>
        <taxon>Philodinida</taxon>
        <taxon>Philodinidae</taxon>
        <taxon>Rotaria</taxon>
    </lineage>
</organism>
<dbReference type="AlphaFoldDB" id="A0A821SCM0"/>
<dbReference type="InterPro" id="IPR008258">
    <property type="entry name" value="Transglycosylase_SLT_dom_1"/>
</dbReference>
<feature type="non-terminal residue" evidence="2">
    <location>
        <position position="1"/>
    </location>
</feature>
<sequence length="96" mass="10845">RYLQFINTASQRTNVPSNLIAAVIWKESRGDPNAATINPVNQQFDGGLMQINAITFNDQIQQHQDIPKLPVTDPETNILAGAYYLAVLFNQFQVWQ</sequence>
<name>A0A821SCM0_9BILA</name>
<feature type="domain" description="Transglycosylase SLT" evidence="1">
    <location>
        <begin position="5"/>
        <end position="93"/>
    </location>
</feature>
<dbReference type="EMBL" id="CAJOBR010006951">
    <property type="protein sequence ID" value="CAF4854288.1"/>
    <property type="molecule type" value="Genomic_DNA"/>
</dbReference>
<dbReference type="Gene3D" id="1.10.530.10">
    <property type="match status" value="1"/>
</dbReference>
<evidence type="ECO:0000259" key="1">
    <source>
        <dbReference type="Pfam" id="PF01464"/>
    </source>
</evidence>
<dbReference type="InterPro" id="IPR023346">
    <property type="entry name" value="Lysozyme-like_dom_sf"/>
</dbReference>
<evidence type="ECO:0000313" key="2">
    <source>
        <dbReference type="EMBL" id="CAF4854288.1"/>
    </source>
</evidence>
<dbReference type="Pfam" id="PF01464">
    <property type="entry name" value="SLT"/>
    <property type="match status" value="1"/>
</dbReference>
<dbReference type="Proteomes" id="UP000663848">
    <property type="component" value="Unassembled WGS sequence"/>
</dbReference>
<reference evidence="2" key="1">
    <citation type="submission" date="2021-02" db="EMBL/GenBank/DDBJ databases">
        <authorList>
            <person name="Nowell W R."/>
        </authorList>
    </citation>
    <scope>NUCLEOTIDE SEQUENCE</scope>
</reference>